<dbReference type="AlphaFoldDB" id="A0A5C5XMS7"/>
<evidence type="ECO:0000313" key="1">
    <source>
        <dbReference type="EMBL" id="TWT63781.1"/>
    </source>
</evidence>
<keyword evidence="2" id="KW-1185">Reference proteome</keyword>
<organism evidence="1 2">
    <name type="scientific">Rubinisphaera italica</name>
    <dbReference type="NCBI Taxonomy" id="2527969"/>
    <lineage>
        <taxon>Bacteria</taxon>
        <taxon>Pseudomonadati</taxon>
        <taxon>Planctomycetota</taxon>
        <taxon>Planctomycetia</taxon>
        <taxon>Planctomycetales</taxon>
        <taxon>Planctomycetaceae</taxon>
        <taxon>Rubinisphaera</taxon>
    </lineage>
</organism>
<proteinExistence type="predicted"/>
<gene>
    <name evidence="1" type="ORF">Pan54_45400</name>
</gene>
<reference evidence="1 2" key="1">
    <citation type="submission" date="2019-02" db="EMBL/GenBank/DDBJ databases">
        <title>Deep-cultivation of Planctomycetes and their phenomic and genomic characterization uncovers novel biology.</title>
        <authorList>
            <person name="Wiegand S."/>
            <person name="Jogler M."/>
            <person name="Boedeker C."/>
            <person name="Pinto D."/>
            <person name="Vollmers J."/>
            <person name="Rivas-Marin E."/>
            <person name="Kohn T."/>
            <person name="Peeters S.H."/>
            <person name="Heuer A."/>
            <person name="Rast P."/>
            <person name="Oberbeckmann S."/>
            <person name="Bunk B."/>
            <person name="Jeske O."/>
            <person name="Meyerdierks A."/>
            <person name="Storesund J.E."/>
            <person name="Kallscheuer N."/>
            <person name="Luecker S."/>
            <person name="Lage O.M."/>
            <person name="Pohl T."/>
            <person name="Merkel B.J."/>
            <person name="Hornburger P."/>
            <person name="Mueller R.-W."/>
            <person name="Bruemmer F."/>
            <person name="Labrenz M."/>
            <person name="Spormann A.M."/>
            <person name="Op Den Camp H."/>
            <person name="Overmann J."/>
            <person name="Amann R."/>
            <person name="Jetten M.S.M."/>
            <person name="Mascher T."/>
            <person name="Medema M.H."/>
            <person name="Devos D.P."/>
            <person name="Kaster A.-K."/>
            <person name="Ovreas L."/>
            <person name="Rohde M."/>
            <person name="Galperin M.Y."/>
            <person name="Jogler C."/>
        </authorList>
    </citation>
    <scope>NUCLEOTIDE SEQUENCE [LARGE SCALE GENOMIC DNA]</scope>
    <source>
        <strain evidence="1 2">Pan54</strain>
    </source>
</reference>
<name>A0A5C5XMS7_9PLAN</name>
<dbReference type="EMBL" id="SJPG01000001">
    <property type="protein sequence ID" value="TWT63781.1"/>
    <property type="molecule type" value="Genomic_DNA"/>
</dbReference>
<protein>
    <submittedName>
        <fullName evidence="1">Uncharacterized protein</fullName>
    </submittedName>
</protein>
<sequence>MKRTFTMIAVITAATWGGTNLWLAGFEQGYDAGEDAVWGRINNASRELDMQSNQQSSLPKSNLILVDYHEE</sequence>
<dbReference type="Proteomes" id="UP000316095">
    <property type="component" value="Unassembled WGS sequence"/>
</dbReference>
<accession>A0A5C5XMS7</accession>
<evidence type="ECO:0000313" key="2">
    <source>
        <dbReference type="Proteomes" id="UP000316095"/>
    </source>
</evidence>
<dbReference type="RefSeq" id="WP_146505567.1">
    <property type="nucleotide sequence ID" value="NZ_SJPG01000001.1"/>
</dbReference>
<comment type="caution">
    <text evidence="1">The sequence shown here is derived from an EMBL/GenBank/DDBJ whole genome shotgun (WGS) entry which is preliminary data.</text>
</comment>
<dbReference type="OrthoDB" id="215159at2"/>